<dbReference type="Pfam" id="PF10127">
    <property type="entry name" value="RlaP"/>
    <property type="match status" value="1"/>
</dbReference>
<accession>A0A0F9AGM7</accession>
<organism evidence="1">
    <name type="scientific">marine sediment metagenome</name>
    <dbReference type="NCBI Taxonomy" id="412755"/>
    <lineage>
        <taxon>unclassified sequences</taxon>
        <taxon>metagenomes</taxon>
        <taxon>ecological metagenomes</taxon>
    </lineage>
</organism>
<dbReference type="EMBL" id="LAZR01054840">
    <property type="protein sequence ID" value="KKK77684.1"/>
    <property type="molecule type" value="Genomic_DNA"/>
</dbReference>
<evidence type="ECO:0000313" key="1">
    <source>
        <dbReference type="EMBL" id="KKK77684.1"/>
    </source>
</evidence>
<reference evidence="1" key="1">
    <citation type="journal article" date="2015" name="Nature">
        <title>Complex archaea that bridge the gap between prokaryotes and eukaryotes.</title>
        <authorList>
            <person name="Spang A."/>
            <person name="Saw J.H."/>
            <person name="Jorgensen S.L."/>
            <person name="Zaremba-Niedzwiedzka K."/>
            <person name="Martijn J."/>
            <person name="Lind A.E."/>
            <person name="van Eijk R."/>
            <person name="Schleper C."/>
            <person name="Guy L."/>
            <person name="Ettema T.J."/>
        </authorList>
    </citation>
    <scope>NUCLEOTIDE SEQUENCE</scope>
</reference>
<protein>
    <recommendedName>
        <fullName evidence="2">Nucleotidyltransferase domain-containing protein</fullName>
    </recommendedName>
</protein>
<sequence length="106" mass="11462">MQILKVLVGSHAHGLATPESDRDYRGVFVTPTSDLLRIGVGKPKGHHWAEGGTEDDTALVITVTGDGDGVRWHVGDDGPALSIGWKDAQAQLRTYALERGDPDFRE</sequence>
<dbReference type="InterPro" id="IPR018775">
    <property type="entry name" value="RlaP"/>
</dbReference>
<gene>
    <name evidence="1" type="ORF">LCGC14_2851130</name>
</gene>
<name>A0A0F9AGM7_9ZZZZ</name>
<comment type="caution">
    <text evidence="1">The sequence shown here is derived from an EMBL/GenBank/DDBJ whole genome shotgun (WGS) entry which is preliminary data.</text>
</comment>
<feature type="non-terminal residue" evidence="1">
    <location>
        <position position="106"/>
    </location>
</feature>
<dbReference type="AlphaFoldDB" id="A0A0F9AGM7"/>
<proteinExistence type="predicted"/>
<evidence type="ECO:0008006" key="2">
    <source>
        <dbReference type="Google" id="ProtNLM"/>
    </source>
</evidence>